<proteinExistence type="predicted"/>
<dbReference type="PANTHER" id="PTHR46890">
    <property type="entry name" value="NON-LTR RETROLELEMENT REVERSE TRANSCRIPTASE-LIKE PROTEIN-RELATED"/>
    <property type="match status" value="1"/>
</dbReference>
<sequence>MSGLLPGLRDLKMAFGEFLFTETRWADEEHYDGCVRSTMLAERSPAIRCLVLTDKHLEEVSRRSGVCLGKSNLEGKPTLDPLRVLLANGMSLGALASLELRVVEEVDGSLSARETGGGHLDVEGGDSECWPSNCLAKLERELRKLECSVNFLGAGGDCDGSVSGEPSLGVGRCLEYRVVNSRGAVGRVLVFWDNRVLQLVGMEVGGKGRFLGELGAMKGLWSDHWCVVGGNFNMIRFPRERNREGRLSSAMRRVVQCPTSILLDEGGMRRGLTPFIFELMWLKEVQGLVEKRWVLGKSGLGGGRGAISTASFSILVNGTPIDFFQSSRSLRQEDPLPPYLFVVAMEAFNCLSKRAISGGTQDQMTYLYWLLMCFEAILRLKINLDKSELIPVGGMDNIDDLALEWLVSLPLIRVFR</sequence>
<dbReference type="AlphaFoldDB" id="A0A438K0P2"/>
<gene>
    <name evidence="1" type="ORF">CK203_012042</name>
</gene>
<evidence type="ECO:0000313" key="1">
    <source>
        <dbReference type="EMBL" id="RVX14748.1"/>
    </source>
</evidence>
<organism evidence="1 2">
    <name type="scientific">Vitis vinifera</name>
    <name type="common">Grape</name>
    <dbReference type="NCBI Taxonomy" id="29760"/>
    <lineage>
        <taxon>Eukaryota</taxon>
        <taxon>Viridiplantae</taxon>
        <taxon>Streptophyta</taxon>
        <taxon>Embryophyta</taxon>
        <taxon>Tracheophyta</taxon>
        <taxon>Spermatophyta</taxon>
        <taxon>Magnoliopsida</taxon>
        <taxon>eudicotyledons</taxon>
        <taxon>Gunneridae</taxon>
        <taxon>Pentapetalae</taxon>
        <taxon>rosids</taxon>
        <taxon>Vitales</taxon>
        <taxon>Vitaceae</taxon>
        <taxon>Viteae</taxon>
        <taxon>Vitis</taxon>
    </lineage>
</organism>
<evidence type="ECO:0000313" key="2">
    <source>
        <dbReference type="Proteomes" id="UP000288805"/>
    </source>
</evidence>
<name>A0A438K0P2_VITVI</name>
<dbReference type="InterPro" id="IPR052343">
    <property type="entry name" value="Retrotransposon-Effector_Assoc"/>
</dbReference>
<protein>
    <submittedName>
        <fullName evidence="1">Uncharacterized protein</fullName>
    </submittedName>
</protein>
<reference evidence="1 2" key="1">
    <citation type="journal article" date="2018" name="PLoS Genet.">
        <title>Population sequencing reveals clonal diversity and ancestral inbreeding in the grapevine cultivar Chardonnay.</title>
        <authorList>
            <person name="Roach M.J."/>
            <person name="Johnson D.L."/>
            <person name="Bohlmann J."/>
            <person name="van Vuuren H.J."/>
            <person name="Jones S.J."/>
            <person name="Pretorius I.S."/>
            <person name="Schmidt S.A."/>
            <person name="Borneman A.R."/>
        </authorList>
    </citation>
    <scope>NUCLEOTIDE SEQUENCE [LARGE SCALE GENOMIC DNA]</scope>
    <source>
        <strain evidence="2">cv. Chardonnay</strain>
        <tissue evidence="1">Leaf</tissue>
    </source>
</reference>
<dbReference type="PANTHER" id="PTHR46890:SF1">
    <property type="entry name" value="REVERSE TRANSCRIPTASE DOMAIN-CONTAINING PROTEIN"/>
    <property type="match status" value="1"/>
</dbReference>
<comment type="caution">
    <text evidence="1">The sequence shown here is derived from an EMBL/GenBank/DDBJ whole genome shotgun (WGS) entry which is preliminary data.</text>
</comment>
<dbReference type="Proteomes" id="UP000288805">
    <property type="component" value="Unassembled WGS sequence"/>
</dbReference>
<accession>A0A438K0P2</accession>
<dbReference type="EMBL" id="QGNW01000020">
    <property type="protein sequence ID" value="RVX14748.1"/>
    <property type="molecule type" value="Genomic_DNA"/>
</dbReference>